<dbReference type="PANTHER" id="PTHR39419:SF1">
    <property type="entry name" value="SLL0814 PROTEIN"/>
    <property type="match status" value="1"/>
</dbReference>
<name>A0A7C1FR02_9CHLR</name>
<feature type="transmembrane region" description="Helical" evidence="1">
    <location>
        <begin position="227"/>
        <end position="245"/>
    </location>
</feature>
<keyword evidence="1" id="KW-0472">Membrane</keyword>
<feature type="transmembrane region" description="Helical" evidence="1">
    <location>
        <begin position="35"/>
        <end position="55"/>
    </location>
</feature>
<evidence type="ECO:0000313" key="2">
    <source>
        <dbReference type="EMBL" id="HDX32938.1"/>
    </source>
</evidence>
<accession>A0A7C1FR02</accession>
<protein>
    <submittedName>
        <fullName evidence="2">Carotenoid biosynthesis protein</fullName>
    </submittedName>
</protein>
<keyword evidence="1" id="KW-0812">Transmembrane</keyword>
<dbReference type="AlphaFoldDB" id="A0A7C1FR02"/>
<proteinExistence type="predicted"/>
<comment type="caution">
    <text evidence="2">The sequence shown here is derived from an EMBL/GenBank/DDBJ whole genome shotgun (WGS) entry which is preliminary data.</text>
</comment>
<organism evidence="2">
    <name type="scientific">Caldilinea aerophila</name>
    <dbReference type="NCBI Taxonomy" id="133453"/>
    <lineage>
        <taxon>Bacteria</taxon>
        <taxon>Bacillati</taxon>
        <taxon>Chloroflexota</taxon>
        <taxon>Caldilineae</taxon>
        <taxon>Caldilineales</taxon>
        <taxon>Caldilineaceae</taxon>
        <taxon>Caldilinea</taxon>
    </lineage>
</organism>
<dbReference type="EMBL" id="DSMG01000165">
    <property type="protein sequence ID" value="HDX32938.1"/>
    <property type="molecule type" value="Genomic_DNA"/>
</dbReference>
<dbReference type="PANTHER" id="PTHR39419">
    <property type="entry name" value="SLL0814 PROTEIN"/>
    <property type="match status" value="1"/>
</dbReference>
<sequence>MQRQSQEPARLAAVLQEQLDRWKTNGQTQFLLRPVLWLLAVWLLTMISIPIIRWIVGDAVLHYGVMAGVLLQAAAVLWICYGAWGAATTARIAALVIPLSWLIERIGSATGFPFGAYHYTEALAPLIGGVPAVIPLAWLMMLPPAWAVAYAITGTARGWQFALASGLAFTAWDLFLDPQMVGWGYWVWETPGFYFGIPLVNFVGWALSATVLTFLARPPAPPLPPLLFVYAAVWLLQTIGLFFFWQMPGPALFGFLAMGTFLVAALAQLRNR</sequence>
<keyword evidence="1" id="KW-1133">Transmembrane helix</keyword>
<feature type="transmembrane region" description="Helical" evidence="1">
    <location>
        <begin position="92"/>
        <end position="116"/>
    </location>
</feature>
<feature type="transmembrane region" description="Helical" evidence="1">
    <location>
        <begin position="251"/>
        <end position="269"/>
    </location>
</feature>
<feature type="transmembrane region" description="Helical" evidence="1">
    <location>
        <begin position="61"/>
        <end position="80"/>
    </location>
</feature>
<gene>
    <name evidence="2" type="ORF">ENQ20_15830</name>
</gene>
<dbReference type="Pfam" id="PF04240">
    <property type="entry name" value="Caroten_synth"/>
    <property type="match status" value="1"/>
</dbReference>
<feature type="transmembrane region" description="Helical" evidence="1">
    <location>
        <begin position="192"/>
        <end position="215"/>
    </location>
</feature>
<reference evidence="2" key="1">
    <citation type="journal article" date="2020" name="mSystems">
        <title>Genome- and Community-Level Interaction Insights into Carbon Utilization and Element Cycling Functions of Hydrothermarchaeota in Hydrothermal Sediment.</title>
        <authorList>
            <person name="Zhou Z."/>
            <person name="Liu Y."/>
            <person name="Xu W."/>
            <person name="Pan J."/>
            <person name="Luo Z.H."/>
            <person name="Li M."/>
        </authorList>
    </citation>
    <scope>NUCLEOTIDE SEQUENCE [LARGE SCALE GENOMIC DNA]</scope>
    <source>
        <strain evidence="2">SpSt-289</strain>
    </source>
</reference>
<feature type="transmembrane region" description="Helical" evidence="1">
    <location>
        <begin position="148"/>
        <end position="172"/>
    </location>
</feature>
<dbReference type="InterPro" id="IPR007354">
    <property type="entry name" value="CruF-like"/>
</dbReference>
<evidence type="ECO:0000256" key="1">
    <source>
        <dbReference type="SAM" id="Phobius"/>
    </source>
</evidence>